<keyword evidence="3 6" id="KW-0547">Nucleotide-binding</keyword>
<dbReference type="UniPathway" id="UPA00074">
    <property type="reaction ID" value="UER00128"/>
</dbReference>
<dbReference type="Proteomes" id="UP000185812">
    <property type="component" value="Unassembled WGS sequence"/>
</dbReference>
<dbReference type="SUPFAM" id="SSF82697">
    <property type="entry name" value="PurS-like"/>
    <property type="match status" value="1"/>
</dbReference>
<comment type="subunit">
    <text evidence="6">Part of the FGAM synthase complex composed of 1 PurL, 1 PurQ and 2 PurS subunits.</text>
</comment>
<dbReference type="EC" id="6.3.5.3" evidence="6"/>
<dbReference type="GO" id="GO:0004642">
    <property type="term" value="F:phosphoribosylformylglycinamidine synthase activity"/>
    <property type="evidence" value="ECO:0007669"/>
    <property type="project" value="UniProtKB-UniRule"/>
</dbReference>
<organism evidence="7 8">
    <name type="scientific">Rhodothermus profundi</name>
    <dbReference type="NCBI Taxonomy" id="633813"/>
    <lineage>
        <taxon>Bacteria</taxon>
        <taxon>Pseudomonadati</taxon>
        <taxon>Rhodothermota</taxon>
        <taxon>Rhodothermia</taxon>
        <taxon>Rhodothermales</taxon>
        <taxon>Rhodothermaceae</taxon>
        <taxon>Rhodothermus</taxon>
    </lineage>
</organism>
<comment type="subcellular location">
    <subcellularLocation>
        <location evidence="6">Cytoplasm</location>
    </subcellularLocation>
</comment>
<dbReference type="RefSeq" id="WP_072714108.1">
    <property type="nucleotide sequence ID" value="NZ_FRAU01000001.1"/>
</dbReference>
<dbReference type="NCBIfam" id="TIGR00302">
    <property type="entry name" value="phosphoribosylformylglycinamidine synthase subunit PurS"/>
    <property type="match status" value="1"/>
</dbReference>
<dbReference type="GO" id="GO:0005524">
    <property type="term" value="F:ATP binding"/>
    <property type="evidence" value="ECO:0007669"/>
    <property type="project" value="UniProtKB-UniRule"/>
</dbReference>
<proteinExistence type="inferred from homology"/>
<dbReference type="STRING" id="633813.SAMN04488087_0266"/>
<dbReference type="NCBIfam" id="NF004630">
    <property type="entry name" value="PRK05974.1"/>
    <property type="match status" value="1"/>
</dbReference>
<keyword evidence="4 6" id="KW-0658">Purine biosynthesis</keyword>
<evidence type="ECO:0000256" key="1">
    <source>
        <dbReference type="ARBA" id="ARBA00022490"/>
    </source>
</evidence>
<protein>
    <recommendedName>
        <fullName evidence="6">Phosphoribosylformylglycinamidine synthase subunit PurS</fullName>
        <shortName evidence="6">FGAM synthase</shortName>
        <ecNumber evidence="6">6.3.5.3</ecNumber>
    </recommendedName>
    <alternativeName>
        <fullName evidence="6">Formylglycinamide ribonucleotide amidotransferase subunit III</fullName>
        <shortName evidence="6">FGAR amidotransferase III</shortName>
        <shortName evidence="6">FGAR-AT III</shortName>
    </alternativeName>
    <alternativeName>
        <fullName evidence="6">Phosphoribosylformylglycinamidine synthase subunit III</fullName>
    </alternativeName>
</protein>
<reference evidence="8" key="1">
    <citation type="submission" date="2016-11" db="EMBL/GenBank/DDBJ databases">
        <authorList>
            <person name="Varghese N."/>
            <person name="Submissions S."/>
        </authorList>
    </citation>
    <scope>NUCLEOTIDE SEQUENCE [LARGE SCALE GENOMIC DNA]</scope>
    <source>
        <strain evidence="8">DSM 22212</strain>
    </source>
</reference>
<evidence type="ECO:0000256" key="4">
    <source>
        <dbReference type="ARBA" id="ARBA00022755"/>
    </source>
</evidence>
<dbReference type="HAMAP" id="MF_01926">
    <property type="entry name" value="PurS"/>
    <property type="match status" value="1"/>
</dbReference>
<dbReference type="PANTHER" id="PTHR34696:SF1">
    <property type="entry name" value="PHOSPHORIBOSYLFORMYLGLYCINAMIDINE SYNTHASE SUBUNIT PURS"/>
    <property type="match status" value="1"/>
</dbReference>
<evidence type="ECO:0000256" key="2">
    <source>
        <dbReference type="ARBA" id="ARBA00022598"/>
    </source>
</evidence>
<evidence type="ECO:0000256" key="3">
    <source>
        <dbReference type="ARBA" id="ARBA00022741"/>
    </source>
</evidence>
<evidence type="ECO:0000256" key="6">
    <source>
        <dbReference type="HAMAP-Rule" id="MF_01926"/>
    </source>
</evidence>
<evidence type="ECO:0000313" key="7">
    <source>
        <dbReference type="EMBL" id="SHK09767.1"/>
    </source>
</evidence>
<comment type="function">
    <text evidence="6">Part of the phosphoribosylformylglycinamidine synthase complex involved in the purines biosynthetic pathway. Catalyzes the ATP-dependent conversion of formylglycinamide ribonucleotide (FGAR) and glutamine to yield formylglycinamidine ribonucleotide (FGAM) and glutamate. The FGAM synthase complex is composed of three subunits. PurQ produces an ammonia molecule by converting glutamine to glutamate. PurL transfers the ammonia molecule to FGAR to form FGAM in an ATP-dependent manner. PurS interacts with PurQ and PurL and is thought to assist in the transfer of the ammonia molecule from PurQ to PurL.</text>
</comment>
<dbReference type="Gene3D" id="3.30.1280.10">
    <property type="entry name" value="Phosphoribosylformylglycinamidine synthase subunit PurS"/>
    <property type="match status" value="1"/>
</dbReference>
<keyword evidence="8" id="KW-1185">Reference proteome</keyword>
<sequence length="89" mass="9607">MFKATVTIRLRPSILDPQGKAVHHALQNLGYQAVTQVRIGKVVDLWIEADSAEAAEQVAQEAAEKLLANPVMEDFDITVTPLKIPASAG</sequence>
<comment type="pathway">
    <text evidence="6">Purine metabolism; IMP biosynthesis via de novo pathway; 5-amino-1-(5-phospho-D-ribosyl)imidazole from N(2)-formyl-N(1)-(5-phospho-D-ribosyl)glycinamide: step 1/2.</text>
</comment>
<evidence type="ECO:0000256" key="5">
    <source>
        <dbReference type="ARBA" id="ARBA00022840"/>
    </source>
</evidence>
<name>A0A1M6PPD2_9BACT</name>
<dbReference type="AlphaFoldDB" id="A0A1M6PPD2"/>
<comment type="similarity">
    <text evidence="6">Belongs to the PurS family.</text>
</comment>
<gene>
    <name evidence="6" type="primary">purS</name>
    <name evidence="7" type="ORF">SAMN04488087_0266</name>
</gene>
<dbReference type="Pfam" id="PF02700">
    <property type="entry name" value="PurS"/>
    <property type="match status" value="1"/>
</dbReference>
<evidence type="ECO:0000313" key="8">
    <source>
        <dbReference type="Proteomes" id="UP000185812"/>
    </source>
</evidence>
<dbReference type="PANTHER" id="PTHR34696">
    <property type="entry name" value="PHOSPHORIBOSYLFORMYLGLYCINAMIDINE SYNTHASE SUBUNIT PURS"/>
    <property type="match status" value="1"/>
</dbReference>
<accession>A0A1M6PPD2</accession>
<dbReference type="InterPro" id="IPR036604">
    <property type="entry name" value="PurS-like_sf"/>
</dbReference>
<keyword evidence="1 6" id="KW-0963">Cytoplasm</keyword>
<dbReference type="GO" id="GO:0005737">
    <property type="term" value="C:cytoplasm"/>
    <property type="evidence" value="ECO:0007669"/>
    <property type="project" value="UniProtKB-SubCell"/>
</dbReference>
<dbReference type="InterPro" id="IPR003850">
    <property type="entry name" value="PurS"/>
</dbReference>
<dbReference type="GO" id="GO:0006189">
    <property type="term" value="P:'de novo' IMP biosynthetic process"/>
    <property type="evidence" value="ECO:0007669"/>
    <property type="project" value="UniProtKB-UniRule"/>
</dbReference>
<dbReference type="EMBL" id="FRAU01000001">
    <property type="protein sequence ID" value="SHK09767.1"/>
    <property type="molecule type" value="Genomic_DNA"/>
</dbReference>
<comment type="catalytic activity">
    <reaction evidence="6">
        <text>N(2)-formyl-N(1)-(5-phospho-beta-D-ribosyl)glycinamide + L-glutamine + ATP + H2O = 2-formamido-N(1)-(5-O-phospho-beta-D-ribosyl)acetamidine + L-glutamate + ADP + phosphate + H(+)</text>
        <dbReference type="Rhea" id="RHEA:17129"/>
        <dbReference type="ChEBI" id="CHEBI:15377"/>
        <dbReference type="ChEBI" id="CHEBI:15378"/>
        <dbReference type="ChEBI" id="CHEBI:29985"/>
        <dbReference type="ChEBI" id="CHEBI:30616"/>
        <dbReference type="ChEBI" id="CHEBI:43474"/>
        <dbReference type="ChEBI" id="CHEBI:58359"/>
        <dbReference type="ChEBI" id="CHEBI:147286"/>
        <dbReference type="ChEBI" id="CHEBI:147287"/>
        <dbReference type="ChEBI" id="CHEBI:456216"/>
        <dbReference type="EC" id="6.3.5.3"/>
    </reaction>
</comment>
<keyword evidence="5 6" id="KW-0067">ATP-binding</keyword>
<dbReference type="OrthoDB" id="9799101at2"/>
<keyword evidence="2 6" id="KW-0436">Ligase</keyword>